<protein>
    <submittedName>
        <fullName evidence="3">Beta-glucoside bgl operon antiterminator, BglG family</fullName>
    </submittedName>
</protein>
<dbReference type="PROSITE" id="PS51372">
    <property type="entry name" value="PRD_2"/>
    <property type="match status" value="2"/>
</dbReference>
<reference evidence="3 4" key="1">
    <citation type="submission" date="2014-03" db="EMBL/GenBank/DDBJ databases">
        <title>Genomics of Bifidobacteria.</title>
        <authorList>
            <person name="Ventura M."/>
            <person name="Milani C."/>
            <person name="Lugli G.A."/>
        </authorList>
    </citation>
    <scope>NUCLEOTIDE SEQUENCE [LARGE SCALE GENOMIC DNA]</scope>
    <source>
        <strain evidence="3 4">DSM 23973</strain>
    </source>
</reference>
<dbReference type="GO" id="GO:0006355">
    <property type="term" value="P:regulation of DNA-templated transcription"/>
    <property type="evidence" value="ECO:0007669"/>
    <property type="project" value="InterPro"/>
</dbReference>
<comment type="caution">
    <text evidence="3">The sequence shown here is derived from an EMBL/GenBank/DDBJ whole genome shotgun (WGS) entry which is preliminary data.</text>
</comment>
<gene>
    <name evidence="3" type="ORF">BCAL_0324</name>
</gene>
<evidence type="ECO:0000259" key="2">
    <source>
        <dbReference type="PROSITE" id="PS51372"/>
    </source>
</evidence>
<evidence type="ECO:0000313" key="3">
    <source>
        <dbReference type="EMBL" id="KFI56717.1"/>
    </source>
</evidence>
<dbReference type="SUPFAM" id="SSF50151">
    <property type="entry name" value="SacY-like RNA-binding domain"/>
    <property type="match status" value="1"/>
</dbReference>
<dbReference type="InterPro" id="IPR036634">
    <property type="entry name" value="PRD_sf"/>
</dbReference>
<dbReference type="PANTHER" id="PTHR30185">
    <property type="entry name" value="CRYPTIC BETA-GLUCOSIDE BGL OPERON ANTITERMINATOR"/>
    <property type="match status" value="1"/>
</dbReference>
<dbReference type="InterPro" id="IPR011608">
    <property type="entry name" value="PRD"/>
</dbReference>
<feature type="domain" description="PRD" evidence="2">
    <location>
        <begin position="171"/>
        <end position="281"/>
    </location>
</feature>
<proteinExistence type="predicted"/>
<dbReference type="STRING" id="1437609.BCAL_0324"/>
<dbReference type="RefSeq" id="WP_043166499.1">
    <property type="nucleotide sequence ID" value="NZ_JDUV01000013.1"/>
</dbReference>
<dbReference type="Proteomes" id="UP000029072">
    <property type="component" value="Unassembled WGS sequence"/>
</dbReference>
<dbReference type="SMART" id="SM01061">
    <property type="entry name" value="CAT_RBD"/>
    <property type="match status" value="1"/>
</dbReference>
<dbReference type="Pfam" id="PF03123">
    <property type="entry name" value="CAT_RBD"/>
    <property type="match status" value="1"/>
</dbReference>
<feature type="domain" description="PRD" evidence="2">
    <location>
        <begin position="65"/>
        <end position="170"/>
    </location>
</feature>
<evidence type="ECO:0000313" key="4">
    <source>
        <dbReference type="Proteomes" id="UP000029072"/>
    </source>
</evidence>
<sequence length="291" mass="33740">MRILRVCNNNVAVVLSEDGQEMVVTGKGICFNRRNGDELDESKVEKRFLPEDKTVLNRVEELLDTVPDVYFTITEEIVAMIRRESDLELSENIYITLMDHICLSLEREKRGLVLQNPFLMEIKQIYRREYALASKARAIIERHMDVRISDSEVGSIALHIVNASMNHDFDVTMRAPRLIATILEIIRVRFSIEFDETSLHYERFMRHLQFFVKRVLDKRESQENADTMLYRLSLTEYPQAADCASKIALFIEMNYKAKVTDAEKGYLAYHIANVVRDVRPNAFDSPTAQPA</sequence>
<dbReference type="InterPro" id="IPR036650">
    <property type="entry name" value="CAT_RNA-bd_dom_sf"/>
</dbReference>
<dbReference type="Pfam" id="PF00874">
    <property type="entry name" value="PRD"/>
    <property type="match status" value="2"/>
</dbReference>
<dbReference type="eggNOG" id="COG3711">
    <property type="taxonomic scope" value="Bacteria"/>
</dbReference>
<dbReference type="GO" id="GO:0003723">
    <property type="term" value="F:RNA binding"/>
    <property type="evidence" value="ECO:0007669"/>
    <property type="project" value="InterPro"/>
</dbReference>
<name>A0A087AD67_9BIFI</name>
<evidence type="ECO:0000256" key="1">
    <source>
        <dbReference type="ARBA" id="ARBA00022737"/>
    </source>
</evidence>
<dbReference type="InterPro" id="IPR050661">
    <property type="entry name" value="BglG_antiterminators"/>
</dbReference>
<dbReference type="InterPro" id="IPR004341">
    <property type="entry name" value="CAT_RNA-bd_dom"/>
</dbReference>
<organism evidence="3 4">
    <name type="scientific">Bifidobacterium callitrichos DSM 23973</name>
    <dbReference type="NCBI Taxonomy" id="1437609"/>
    <lineage>
        <taxon>Bacteria</taxon>
        <taxon>Bacillati</taxon>
        <taxon>Actinomycetota</taxon>
        <taxon>Actinomycetes</taxon>
        <taxon>Bifidobacteriales</taxon>
        <taxon>Bifidobacteriaceae</taxon>
        <taxon>Bifidobacterium</taxon>
    </lineage>
</organism>
<dbReference type="Gene3D" id="1.10.1790.10">
    <property type="entry name" value="PRD domain"/>
    <property type="match status" value="2"/>
</dbReference>
<dbReference type="PANTHER" id="PTHR30185:SF15">
    <property type="entry name" value="CRYPTIC BETA-GLUCOSIDE BGL OPERON ANTITERMINATOR"/>
    <property type="match status" value="1"/>
</dbReference>
<dbReference type="SUPFAM" id="SSF63520">
    <property type="entry name" value="PTS-regulatory domain, PRD"/>
    <property type="match status" value="2"/>
</dbReference>
<dbReference type="EMBL" id="JGYS01000001">
    <property type="protein sequence ID" value="KFI56717.1"/>
    <property type="molecule type" value="Genomic_DNA"/>
</dbReference>
<dbReference type="Gene3D" id="2.30.24.10">
    <property type="entry name" value="CAT RNA-binding domain"/>
    <property type="match status" value="1"/>
</dbReference>
<dbReference type="AlphaFoldDB" id="A0A087AD67"/>
<accession>A0A087AD67</accession>
<keyword evidence="1" id="KW-0677">Repeat</keyword>